<dbReference type="InterPro" id="IPR016181">
    <property type="entry name" value="Acyl_CoA_acyltransferase"/>
</dbReference>
<name>B9Z2I0_9NEIS</name>
<reference evidence="2 3" key="1">
    <citation type="submission" date="2009-02" db="EMBL/GenBank/DDBJ databases">
        <title>Sequencing of the draft genome and assembly of Lutiella nitroferrum 2002.</title>
        <authorList>
            <consortium name="US DOE Joint Genome Institute (JGI-PGF)"/>
            <person name="Lucas S."/>
            <person name="Copeland A."/>
            <person name="Lapidus A."/>
            <person name="Glavina del Rio T."/>
            <person name="Tice H."/>
            <person name="Bruce D."/>
            <person name="Goodwin L."/>
            <person name="Pitluck S."/>
            <person name="Larimer F."/>
            <person name="Land M.L."/>
            <person name="Hauser L."/>
            <person name="Coates J.D."/>
        </authorList>
    </citation>
    <scope>NUCLEOTIDE SEQUENCE [LARGE SCALE GENOMIC DNA]</scope>
    <source>
        <strain evidence="2 3">2002</strain>
    </source>
</reference>
<feature type="domain" description="N-acetyltransferase" evidence="1">
    <location>
        <begin position="14"/>
        <end position="168"/>
    </location>
</feature>
<sequence>MTTILNTSSLAQGLTLRPARQSDAAFIAQLYRNARPDLRLIDGEDDLIRTVQEQQYQVLLQGAGNNYPNAMHFIIEKTLSRIGVVMVDFGHNEIRIIFLTLLPDVRGLGYGKQVLTGLQQAAREVRAPLAVVVWHSNVQARRLYQQLGFVLEEAGDIADKLVWYPDAGFSQSRAGGTVQLNGSWK</sequence>
<dbReference type="AlphaFoldDB" id="B9Z2I0"/>
<keyword evidence="2" id="KW-0808">Transferase</keyword>
<gene>
    <name evidence="2" type="ORF">FuraDRAFT_1543</name>
</gene>
<proteinExistence type="predicted"/>
<evidence type="ECO:0000313" key="3">
    <source>
        <dbReference type="Proteomes" id="UP000003165"/>
    </source>
</evidence>
<dbReference type="eggNOG" id="COG0456">
    <property type="taxonomic scope" value="Bacteria"/>
</dbReference>
<organism evidence="2 3">
    <name type="scientific">Pseudogulbenkiania ferrooxidans 2002</name>
    <dbReference type="NCBI Taxonomy" id="279714"/>
    <lineage>
        <taxon>Bacteria</taxon>
        <taxon>Pseudomonadati</taxon>
        <taxon>Pseudomonadota</taxon>
        <taxon>Betaproteobacteria</taxon>
        <taxon>Neisseriales</taxon>
        <taxon>Chromobacteriaceae</taxon>
        <taxon>Pseudogulbenkiania</taxon>
    </lineage>
</organism>
<accession>B9Z2I0</accession>
<dbReference type="Proteomes" id="UP000003165">
    <property type="component" value="Unassembled WGS sequence"/>
</dbReference>
<evidence type="ECO:0000259" key="1">
    <source>
        <dbReference type="PROSITE" id="PS51186"/>
    </source>
</evidence>
<keyword evidence="3" id="KW-1185">Reference proteome</keyword>
<dbReference type="Pfam" id="PF00583">
    <property type="entry name" value="Acetyltransf_1"/>
    <property type="match status" value="1"/>
</dbReference>
<dbReference type="RefSeq" id="WP_008953563.1">
    <property type="nucleotide sequence ID" value="NZ_ACIS01000004.1"/>
</dbReference>
<dbReference type="Gene3D" id="3.40.630.30">
    <property type="match status" value="1"/>
</dbReference>
<comment type="caution">
    <text evidence="2">The sequence shown here is derived from an EMBL/GenBank/DDBJ whole genome shotgun (WGS) entry which is preliminary data.</text>
</comment>
<dbReference type="PROSITE" id="PS51186">
    <property type="entry name" value="GNAT"/>
    <property type="match status" value="1"/>
</dbReference>
<protein>
    <submittedName>
        <fullName evidence="2">GCN5-related N-acetyltransferase</fullName>
    </submittedName>
</protein>
<evidence type="ECO:0000313" key="2">
    <source>
        <dbReference type="EMBL" id="EEG08783.1"/>
    </source>
</evidence>
<dbReference type="InterPro" id="IPR000182">
    <property type="entry name" value="GNAT_dom"/>
</dbReference>
<dbReference type="GO" id="GO:0016747">
    <property type="term" value="F:acyltransferase activity, transferring groups other than amino-acyl groups"/>
    <property type="evidence" value="ECO:0007669"/>
    <property type="project" value="InterPro"/>
</dbReference>
<dbReference type="EMBL" id="ACIS01000004">
    <property type="protein sequence ID" value="EEG08783.1"/>
    <property type="molecule type" value="Genomic_DNA"/>
</dbReference>
<dbReference type="SUPFAM" id="SSF55729">
    <property type="entry name" value="Acyl-CoA N-acyltransferases (Nat)"/>
    <property type="match status" value="1"/>
</dbReference>